<proteinExistence type="predicted"/>
<evidence type="ECO:0000256" key="1">
    <source>
        <dbReference type="SAM" id="MobiDB-lite"/>
    </source>
</evidence>
<accession>A0A9P5YZP2</accession>
<keyword evidence="4" id="KW-1185">Reference proteome</keyword>
<dbReference type="PANTHER" id="PTHR10622:SF10">
    <property type="entry name" value="HET DOMAIN-CONTAINING PROTEIN"/>
    <property type="match status" value="1"/>
</dbReference>
<dbReference type="Proteomes" id="UP000807469">
    <property type="component" value="Unassembled WGS sequence"/>
</dbReference>
<reference evidence="3" key="1">
    <citation type="submission" date="2020-11" db="EMBL/GenBank/DDBJ databases">
        <authorList>
            <consortium name="DOE Joint Genome Institute"/>
            <person name="Ahrendt S."/>
            <person name="Riley R."/>
            <person name="Andreopoulos W."/>
            <person name="Labutti K."/>
            <person name="Pangilinan J."/>
            <person name="Ruiz-Duenas F.J."/>
            <person name="Barrasa J.M."/>
            <person name="Sanchez-Garcia M."/>
            <person name="Camarero S."/>
            <person name="Miyauchi S."/>
            <person name="Serrano A."/>
            <person name="Linde D."/>
            <person name="Babiker R."/>
            <person name="Drula E."/>
            <person name="Ayuso-Fernandez I."/>
            <person name="Pacheco R."/>
            <person name="Padilla G."/>
            <person name="Ferreira P."/>
            <person name="Barriuso J."/>
            <person name="Kellner H."/>
            <person name="Castanera R."/>
            <person name="Alfaro M."/>
            <person name="Ramirez L."/>
            <person name="Pisabarro A.G."/>
            <person name="Kuo A."/>
            <person name="Tritt A."/>
            <person name="Lipzen A."/>
            <person name="He G."/>
            <person name="Yan M."/>
            <person name="Ng V."/>
            <person name="Cullen D."/>
            <person name="Martin F."/>
            <person name="Rosso M.-N."/>
            <person name="Henrissat B."/>
            <person name="Hibbett D."/>
            <person name="Martinez A.T."/>
            <person name="Grigoriev I.V."/>
        </authorList>
    </citation>
    <scope>NUCLEOTIDE SEQUENCE</scope>
    <source>
        <strain evidence="3">CIRM-BRFM 674</strain>
    </source>
</reference>
<feature type="domain" description="Heterokaryon incompatibility" evidence="2">
    <location>
        <begin position="233"/>
        <end position="325"/>
    </location>
</feature>
<feature type="compositionally biased region" description="Polar residues" evidence="1">
    <location>
        <begin position="1"/>
        <end position="11"/>
    </location>
</feature>
<dbReference type="AlphaFoldDB" id="A0A9P5YZP2"/>
<organism evidence="3 4">
    <name type="scientific">Pholiota conissans</name>
    <dbReference type="NCBI Taxonomy" id="109636"/>
    <lineage>
        <taxon>Eukaryota</taxon>
        <taxon>Fungi</taxon>
        <taxon>Dikarya</taxon>
        <taxon>Basidiomycota</taxon>
        <taxon>Agaricomycotina</taxon>
        <taxon>Agaricomycetes</taxon>
        <taxon>Agaricomycetidae</taxon>
        <taxon>Agaricales</taxon>
        <taxon>Agaricineae</taxon>
        <taxon>Strophariaceae</taxon>
        <taxon>Pholiota</taxon>
    </lineage>
</organism>
<dbReference type="InterPro" id="IPR010730">
    <property type="entry name" value="HET"/>
</dbReference>
<dbReference type="PANTHER" id="PTHR10622">
    <property type="entry name" value="HET DOMAIN-CONTAINING PROTEIN"/>
    <property type="match status" value="1"/>
</dbReference>
<feature type="region of interest" description="Disordered" evidence="1">
    <location>
        <begin position="1"/>
        <end position="24"/>
    </location>
</feature>
<sequence>MIHPISSSFQNRKARGTDKTHKLGGYARSEDIGKKDTDAQILLTALRNLIVPLVQSVVPNASAEFDGRPEEENLLIALQKYVASIVGGQVQAENQDEKKITRVINLKALNITKVPEKTKDDVSRNVHRDRERFKVLINKVIQIIQLDIPVDSQAGRSYVLGKLLEALREQVFNSLPVRLLYFERLDDSDMFQISLLDQANIYSRLAEKFTYTYKSTQMDYSTALNQLTELMRYAILSHTWLRSSPGELSYDAWNKGTFHLTHPGYEKLAQFGRASLMNHGISLGWMDTICIDKSSSSELDESIRSMYKWYQDSSVCITYLSETDNISQLAEDPWFTRGWTLQELIAPEIIKFYNCTWSQLTVVQNDRYDRSTQEQITMATTIMTKELLADHIDQVSISRKMQWAARSMSIAYGEGADLAFSRLIKEILSTCKYNVLDVFNWGGKYMTNMSSLLPSSPQAFLKRNEQLKIPPILMEPLALTHVGLRIPALIVPIKVYWSSFTWKYTRKGDYYSSNFPTHPEGIILPFMPYGEELNFSCNVLDVEAFRFRTDMTRDRYAFVVLNCTGDEHNINIPLMCFAILICYHTDDVILKTITRTERVPSVYPVVFPLRKKSTQLYAATNKHSMKRSDLGRHGMQYLSMYI</sequence>
<protein>
    <recommendedName>
        <fullName evidence="2">Heterokaryon incompatibility domain-containing protein</fullName>
    </recommendedName>
</protein>
<dbReference type="EMBL" id="MU155255">
    <property type="protein sequence ID" value="KAF9477630.1"/>
    <property type="molecule type" value="Genomic_DNA"/>
</dbReference>
<comment type="caution">
    <text evidence="3">The sequence shown here is derived from an EMBL/GenBank/DDBJ whole genome shotgun (WGS) entry which is preliminary data.</text>
</comment>
<evidence type="ECO:0000259" key="2">
    <source>
        <dbReference type="Pfam" id="PF06985"/>
    </source>
</evidence>
<evidence type="ECO:0000313" key="4">
    <source>
        <dbReference type="Proteomes" id="UP000807469"/>
    </source>
</evidence>
<dbReference type="OrthoDB" id="5122891at2759"/>
<name>A0A9P5YZP2_9AGAR</name>
<dbReference type="Pfam" id="PF06985">
    <property type="entry name" value="HET"/>
    <property type="match status" value="1"/>
</dbReference>
<gene>
    <name evidence="3" type="ORF">BDN70DRAFT_994821</name>
</gene>
<evidence type="ECO:0000313" key="3">
    <source>
        <dbReference type="EMBL" id="KAF9477630.1"/>
    </source>
</evidence>